<evidence type="ECO:0008006" key="3">
    <source>
        <dbReference type="Google" id="ProtNLM"/>
    </source>
</evidence>
<dbReference type="InterPro" id="IPR055983">
    <property type="entry name" value="DUF7561"/>
</dbReference>
<keyword evidence="2" id="KW-1185">Reference proteome</keyword>
<proteinExistence type="predicted"/>
<name>A0ABD5VB65_9EURY</name>
<organism evidence="1 2">
    <name type="scientific">Halorubellus litoreus</name>
    <dbReference type="NCBI Taxonomy" id="755308"/>
    <lineage>
        <taxon>Archaea</taxon>
        <taxon>Methanobacteriati</taxon>
        <taxon>Methanobacteriota</taxon>
        <taxon>Stenosarchaea group</taxon>
        <taxon>Halobacteria</taxon>
        <taxon>Halobacteriales</taxon>
        <taxon>Halorubellaceae</taxon>
        <taxon>Halorubellus</taxon>
    </lineage>
</organism>
<dbReference type="Proteomes" id="UP001596395">
    <property type="component" value="Unassembled WGS sequence"/>
</dbReference>
<evidence type="ECO:0000313" key="2">
    <source>
        <dbReference type="Proteomes" id="UP001596395"/>
    </source>
</evidence>
<accession>A0ABD5VB65</accession>
<comment type="caution">
    <text evidence="1">The sequence shown here is derived from an EMBL/GenBank/DDBJ whole genome shotgun (WGS) entry which is preliminary data.</text>
</comment>
<dbReference type="AlphaFoldDB" id="A0ABD5VB65"/>
<dbReference type="Pfam" id="PF24442">
    <property type="entry name" value="DUF7561"/>
    <property type="match status" value="1"/>
</dbReference>
<reference evidence="1 2" key="1">
    <citation type="journal article" date="2019" name="Int. J. Syst. Evol. Microbiol.">
        <title>The Global Catalogue of Microorganisms (GCM) 10K type strain sequencing project: providing services to taxonomists for standard genome sequencing and annotation.</title>
        <authorList>
            <consortium name="The Broad Institute Genomics Platform"/>
            <consortium name="The Broad Institute Genome Sequencing Center for Infectious Disease"/>
            <person name="Wu L."/>
            <person name="Ma J."/>
        </authorList>
    </citation>
    <scope>NUCLEOTIDE SEQUENCE [LARGE SCALE GENOMIC DNA]</scope>
    <source>
        <strain evidence="1 2">GX26</strain>
    </source>
</reference>
<gene>
    <name evidence="1" type="ORF">ACFQGB_07095</name>
</gene>
<dbReference type="EMBL" id="JBHSXN010000001">
    <property type="protein sequence ID" value="MFC6952627.1"/>
    <property type="molecule type" value="Genomic_DNA"/>
</dbReference>
<protein>
    <recommendedName>
        <fullName evidence="3">Small CPxCG-related zinc finger protein</fullName>
    </recommendedName>
</protein>
<sequence length="64" mass="6661">MTTDPCDGCGKRVRVAGGIGDMWTATGPSGGMTLEFDDGSEEFLCFDCIEALPDDPTTSDVPGD</sequence>
<evidence type="ECO:0000313" key="1">
    <source>
        <dbReference type="EMBL" id="MFC6952627.1"/>
    </source>
</evidence>
<dbReference type="RefSeq" id="WP_336349587.1">
    <property type="nucleotide sequence ID" value="NZ_JAZAQL010000001.1"/>
</dbReference>